<proteinExistence type="predicted"/>
<evidence type="ECO:0000313" key="4">
    <source>
        <dbReference type="Proteomes" id="UP001174210"/>
    </source>
</evidence>
<evidence type="ECO:0008006" key="5">
    <source>
        <dbReference type="Google" id="ProtNLM"/>
    </source>
</evidence>
<gene>
    <name evidence="3" type="ORF">P5G59_09345</name>
</gene>
<name>A0ABT8IZ70_9MICO</name>
<accession>A0ABT8IZ70</accession>
<feature type="compositionally biased region" description="Pro residues" evidence="1">
    <location>
        <begin position="21"/>
        <end position="32"/>
    </location>
</feature>
<dbReference type="EMBL" id="JAROCB010000002">
    <property type="protein sequence ID" value="MDN4597344.1"/>
    <property type="molecule type" value="Genomic_DNA"/>
</dbReference>
<keyword evidence="2" id="KW-0472">Membrane</keyword>
<keyword evidence="2" id="KW-0812">Transmembrane</keyword>
<evidence type="ECO:0000313" key="3">
    <source>
        <dbReference type="EMBL" id="MDN4597344.1"/>
    </source>
</evidence>
<keyword evidence="4" id="KW-1185">Reference proteome</keyword>
<comment type="caution">
    <text evidence="3">The sequence shown here is derived from an EMBL/GenBank/DDBJ whole genome shotgun (WGS) entry which is preliminary data.</text>
</comment>
<keyword evidence="2" id="KW-1133">Transmembrane helix</keyword>
<feature type="transmembrane region" description="Helical" evidence="2">
    <location>
        <begin position="59"/>
        <end position="81"/>
    </location>
</feature>
<protein>
    <recommendedName>
        <fullName evidence="5">Fimbrial assembly protein</fullName>
    </recommendedName>
</protein>
<organism evidence="3 4">
    <name type="scientific">Leifsonia virtsii</name>
    <dbReference type="NCBI Taxonomy" id="3035915"/>
    <lineage>
        <taxon>Bacteria</taxon>
        <taxon>Bacillati</taxon>
        <taxon>Actinomycetota</taxon>
        <taxon>Actinomycetes</taxon>
        <taxon>Micrococcales</taxon>
        <taxon>Microbacteriaceae</taxon>
        <taxon>Leifsonia</taxon>
    </lineage>
</organism>
<evidence type="ECO:0000256" key="1">
    <source>
        <dbReference type="SAM" id="MobiDB-lite"/>
    </source>
</evidence>
<dbReference type="RefSeq" id="WP_301218292.1">
    <property type="nucleotide sequence ID" value="NZ_JAROCB010000002.1"/>
</dbReference>
<reference evidence="3" key="1">
    <citation type="submission" date="2023-03" db="EMBL/GenBank/DDBJ databases">
        <title>MT1 and MT2 Draft Genomes of Novel Species.</title>
        <authorList>
            <person name="Venkateswaran K."/>
        </authorList>
    </citation>
    <scope>NUCLEOTIDE SEQUENCE</scope>
    <source>
        <strain evidence="3">F6_8S_P_1A</strain>
    </source>
</reference>
<sequence>MSIAAGSESDAVAGRAKRKSPAPPKKAAPPPMLAVTAPRADLLPPEIRALRKARGVRHLLVYVVAGTLVLVVLGALGATALSESMRASVVDAQQQTTTILAQQKNYIKAQDAQRQVALLKAAQVRGASTEIFWSGYIDKIQAALPAGVVVVGINIKSASPIAPFEQPSSPLQGPRVATVDLQAASSSVPNLADWVTALSALPGYSDAIPGTTTRDDTTGAYLSNVTLHLNDAAFDGRFSEKGK</sequence>
<evidence type="ECO:0000256" key="2">
    <source>
        <dbReference type="SAM" id="Phobius"/>
    </source>
</evidence>
<feature type="region of interest" description="Disordered" evidence="1">
    <location>
        <begin position="1"/>
        <end position="33"/>
    </location>
</feature>
<dbReference type="Proteomes" id="UP001174210">
    <property type="component" value="Unassembled WGS sequence"/>
</dbReference>